<keyword evidence="1" id="KW-0255">Endonuclease</keyword>
<dbReference type="EMBL" id="JAKGBZ010000002">
    <property type="protein sequence ID" value="MCF3945461.1"/>
    <property type="molecule type" value="Genomic_DNA"/>
</dbReference>
<keyword evidence="1" id="KW-0540">Nuclease</keyword>
<organism evidence="1 2">
    <name type="scientific">Acidiphilium iwatense</name>
    <dbReference type="NCBI Taxonomy" id="768198"/>
    <lineage>
        <taxon>Bacteria</taxon>
        <taxon>Pseudomonadati</taxon>
        <taxon>Pseudomonadota</taxon>
        <taxon>Alphaproteobacteria</taxon>
        <taxon>Acetobacterales</taxon>
        <taxon>Acidocellaceae</taxon>
        <taxon>Acidiphilium</taxon>
    </lineage>
</organism>
<dbReference type="Proteomes" id="UP001521209">
    <property type="component" value="Unassembled WGS sequence"/>
</dbReference>
<dbReference type="GO" id="GO:0004519">
    <property type="term" value="F:endonuclease activity"/>
    <property type="evidence" value="ECO:0007669"/>
    <property type="project" value="UniProtKB-KW"/>
</dbReference>
<keyword evidence="2" id="KW-1185">Reference proteome</keyword>
<evidence type="ECO:0000313" key="2">
    <source>
        <dbReference type="Proteomes" id="UP001521209"/>
    </source>
</evidence>
<dbReference type="Pfam" id="PF09195">
    <property type="entry name" value="Endonuc-BglII"/>
    <property type="match status" value="1"/>
</dbReference>
<proteinExistence type="predicted"/>
<keyword evidence="1" id="KW-0378">Hydrolase</keyword>
<reference evidence="1 2" key="1">
    <citation type="submission" date="2022-01" db="EMBL/GenBank/DDBJ databases">
        <authorList>
            <person name="Won M."/>
            <person name="Kim S.-J."/>
            <person name="Kwon S.-W."/>
        </authorList>
    </citation>
    <scope>NUCLEOTIDE SEQUENCE [LARGE SCALE GENOMIC DNA]</scope>
    <source>
        <strain evidence="1 2">KCTC 23505</strain>
    </source>
</reference>
<comment type="caution">
    <text evidence="1">The sequence shown here is derived from an EMBL/GenBank/DDBJ whole genome shotgun (WGS) entry which is preliminary data.</text>
</comment>
<name>A0ABS9DUR6_9PROT</name>
<gene>
    <name evidence="1" type="ORF">L2A60_02025</name>
</gene>
<dbReference type="InterPro" id="IPR015278">
    <property type="entry name" value="BglII-like"/>
</dbReference>
<sequence length="247" mass="27693">MFDRLKARGFEIHFLSHAEAIMSVDFPKAAQELESALVNASIPIEEIIAGGGGEAKGTQRLRKALAEKGWVKTTFVVEKIINGVQRESQSHEVDHVRAFESGARIALEIEWNNKDPFYDRDLENFKRLHADGAISIGVIVTRGRALHAAMHGFVRRFLDRHGIDDFPALESFDYVPTPKQRRDIQSRVGRANNPIPFRAAFTDKFVSDKFGEATTHWKKLEDRVHRGVGNPCPLLLIGLPPSIVTFG</sequence>
<dbReference type="RefSeq" id="WP_235702697.1">
    <property type="nucleotide sequence ID" value="NZ_JAKGBZ010000002.1"/>
</dbReference>
<accession>A0ABS9DUR6</accession>
<dbReference type="InterPro" id="IPR011335">
    <property type="entry name" value="Restrct_endonuc-II-like"/>
</dbReference>
<dbReference type="SUPFAM" id="SSF52980">
    <property type="entry name" value="Restriction endonuclease-like"/>
    <property type="match status" value="1"/>
</dbReference>
<protein>
    <submittedName>
        <fullName evidence="1">Restriction endonuclease</fullName>
    </submittedName>
</protein>
<evidence type="ECO:0000313" key="1">
    <source>
        <dbReference type="EMBL" id="MCF3945461.1"/>
    </source>
</evidence>